<organism evidence="11 12">
    <name type="scientific">Camelus ferus</name>
    <name type="common">Wild bactrian camel</name>
    <name type="synonym">Camelus bactrianus ferus</name>
    <dbReference type="NCBI Taxonomy" id="419612"/>
    <lineage>
        <taxon>Eukaryota</taxon>
        <taxon>Metazoa</taxon>
        <taxon>Chordata</taxon>
        <taxon>Craniata</taxon>
        <taxon>Vertebrata</taxon>
        <taxon>Euteleostomi</taxon>
        <taxon>Mammalia</taxon>
        <taxon>Eutheria</taxon>
        <taxon>Laurasiatheria</taxon>
        <taxon>Artiodactyla</taxon>
        <taxon>Tylopoda</taxon>
        <taxon>Camelidae</taxon>
        <taxon>Camelus</taxon>
    </lineage>
</organism>
<accession>A0A8B8S6E7</accession>
<feature type="domain" description="G protein gamma" evidence="10">
    <location>
        <begin position="9"/>
        <end position="74"/>
    </location>
</feature>
<evidence type="ECO:0000259" key="10">
    <source>
        <dbReference type="PROSITE" id="PS50058"/>
    </source>
</evidence>
<dbReference type="SUPFAM" id="SSF48670">
    <property type="entry name" value="Transducin (heterotrimeric G protein), gamma chain"/>
    <property type="match status" value="1"/>
</dbReference>
<comment type="subunit">
    <text evidence="9">G proteins are composed of 3 units; alpha, beta and gamma.</text>
</comment>
<dbReference type="Gene3D" id="4.10.260.10">
    <property type="entry name" value="Transducin (heterotrimeric G protein), gamma chain"/>
    <property type="match status" value="1"/>
</dbReference>
<evidence type="ECO:0000256" key="8">
    <source>
        <dbReference type="ARBA" id="ARBA00023289"/>
    </source>
</evidence>
<dbReference type="KEGG" id="cfr:116660433"/>
<dbReference type="GO" id="GO:0005834">
    <property type="term" value="C:heterotrimeric G-protein complex"/>
    <property type="evidence" value="ECO:0007669"/>
    <property type="project" value="InterPro"/>
</dbReference>
<keyword evidence="6 9" id="KW-0807">Transducer</keyword>
<sequence length="116" mass="12580">MKEGMSSNSTTSISQARKAVEQLKMEACMDRVKVSQAADLLAYCEAHVWEDPLIIPVPASENHPLTPSVNKSIFVVSLAEAAHALCCREAAHLPLQDQHECPVTQGKLLGLPYLGL</sequence>
<name>A0A8B8S6E7_CAMFR</name>
<dbReference type="CDD" id="cd00068">
    <property type="entry name" value="GGL"/>
    <property type="match status" value="1"/>
</dbReference>
<dbReference type="Pfam" id="PF00631">
    <property type="entry name" value="G-gamma"/>
    <property type="match status" value="1"/>
</dbReference>
<comment type="similarity">
    <text evidence="2 9">Belongs to the G protein gamma family.</text>
</comment>
<dbReference type="InterPro" id="IPR001770">
    <property type="entry name" value="G-protein_gamma"/>
</dbReference>
<keyword evidence="3 9" id="KW-1003">Cell membrane</keyword>
<evidence type="ECO:0000313" key="11">
    <source>
        <dbReference type="Proteomes" id="UP000694856"/>
    </source>
</evidence>
<protein>
    <recommendedName>
        <fullName evidence="9">Guanine nucleotide-binding protein subunit gamma</fullName>
    </recommendedName>
</protein>
<evidence type="ECO:0000313" key="12">
    <source>
        <dbReference type="RefSeq" id="XP_032325798.1"/>
    </source>
</evidence>
<keyword evidence="7 9" id="KW-0449">Lipoprotein</keyword>
<evidence type="ECO:0000256" key="9">
    <source>
        <dbReference type="RuleBase" id="RU004973"/>
    </source>
</evidence>
<reference evidence="12" key="1">
    <citation type="submission" date="2025-08" db="UniProtKB">
        <authorList>
            <consortium name="RefSeq"/>
        </authorList>
    </citation>
    <scope>IDENTIFICATION</scope>
    <source>
        <tissue evidence="12">Ear skin</tissue>
    </source>
</reference>
<keyword evidence="8" id="KW-0636">Prenylation</keyword>
<evidence type="ECO:0000256" key="7">
    <source>
        <dbReference type="ARBA" id="ARBA00023288"/>
    </source>
</evidence>
<dbReference type="SMART" id="SM01224">
    <property type="entry name" value="G_gamma"/>
    <property type="match status" value="1"/>
</dbReference>
<evidence type="ECO:0000256" key="6">
    <source>
        <dbReference type="ARBA" id="ARBA00023224"/>
    </source>
</evidence>
<dbReference type="GO" id="GO:0007186">
    <property type="term" value="P:G protein-coupled receptor signaling pathway"/>
    <property type="evidence" value="ECO:0007669"/>
    <property type="project" value="InterPro"/>
</dbReference>
<dbReference type="Proteomes" id="UP000694856">
    <property type="component" value="Chromosome 29"/>
</dbReference>
<gene>
    <name evidence="12" type="primary">LOC116660433</name>
</gene>
<evidence type="ECO:0000256" key="4">
    <source>
        <dbReference type="ARBA" id="ARBA00022481"/>
    </source>
</evidence>
<dbReference type="InterPro" id="IPR036284">
    <property type="entry name" value="GGL_sf"/>
</dbReference>
<dbReference type="SMART" id="SM00224">
    <property type="entry name" value="GGL"/>
    <property type="match status" value="1"/>
</dbReference>
<evidence type="ECO:0000256" key="3">
    <source>
        <dbReference type="ARBA" id="ARBA00022475"/>
    </source>
</evidence>
<dbReference type="GeneID" id="116660433"/>
<dbReference type="PANTHER" id="PTHR13809">
    <property type="entry name" value="GUANINE NUCLEOTIDE-BINDING PROTEIN GAMMA SUBUNIT"/>
    <property type="match status" value="1"/>
</dbReference>
<dbReference type="GO" id="GO:0031681">
    <property type="term" value="F:G-protein beta-subunit binding"/>
    <property type="evidence" value="ECO:0007669"/>
    <property type="project" value="InterPro"/>
</dbReference>
<keyword evidence="5 9" id="KW-0472">Membrane</keyword>
<keyword evidence="4" id="KW-0488">Methylation</keyword>
<dbReference type="InterPro" id="IPR015898">
    <property type="entry name" value="G-protein_gamma-like_dom"/>
</dbReference>
<dbReference type="PROSITE" id="PS50058">
    <property type="entry name" value="G_PROTEIN_GAMMA"/>
    <property type="match status" value="1"/>
</dbReference>
<dbReference type="FunFam" id="4.10.260.10:FF:000001">
    <property type="entry name" value="Guanine nucleotide-binding protein subunit gamma"/>
    <property type="match status" value="1"/>
</dbReference>
<evidence type="ECO:0000256" key="1">
    <source>
        <dbReference type="ARBA" id="ARBA00004342"/>
    </source>
</evidence>
<evidence type="ECO:0000256" key="2">
    <source>
        <dbReference type="ARBA" id="ARBA00007431"/>
    </source>
</evidence>
<dbReference type="PRINTS" id="PR00321">
    <property type="entry name" value="GPROTEING"/>
</dbReference>
<dbReference type="RefSeq" id="XP_032325798.1">
    <property type="nucleotide sequence ID" value="XM_032469907.1"/>
</dbReference>
<keyword evidence="11" id="KW-1185">Reference proteome</keyword>
<proteinExistence type="inferred from homology"/>
<comment type="subcellular location">
    <subcellularLocation>
        <location evidence="1 9">Cell membrane</location>
        <topology evidence="1 9">Lipid-anchor</topology>
        <orientation evidence="1 9">Cytoplasmic side</orientation>
    </subcellularLocation>
</comment>
<dbReference type="AlphaFoldDB" id="A0A8B8S6E7"/>
<evidence type="ECO:0000256" key="5">
    <source>
        <dbReference type="ARBA" id="ARBA00023136"/>
    </source>
</evidence>
<comment type="function">
    <text evidence="9">Guanine nucleotide-binding proteins (G proteins) are involved as a modulator or transducer in various transmembrane signaling systems. The beta and gamma chains are required for the GTPase activity, for replacement of GDP by GTP, and for G protein-effector interaction.</text>
</comment>